<comment type="similarity">
    <text evidence="2 8">Belongs to the TTC30/dfy-1/fleer family.</text>
</comment>
<keyword evidence="3" id="KW-0677">Repeat</keyword>
<evidence type="ECO:0000256" key="6">
    <source>
        <dbReference type="ARBA" id="ARBA00023069"/>
    </source>
</evidence>
<sequence>KQIVYFYNKYTLSALHLFFQIKDNRFNEAIKILHGIPNSSYTRAGLSLLAFCYFSIQDFTNATSYYEQLTEIYPENNDYKLYYAQSLYQACLYDESVQASNKLAENPEYKGQITKLQAAIKYGQEDTLSANSLVEACSSDDPDKEVNLGCLLYKDGKYEEALTKFKNALQNQGFKPYLGYNIALCYYRLKDYGPALKYCADIIEKGIRDHPELSIGMQTEGIEVRSVGNTLTLHETSLTEAFNLKAAIEYQLKNIDAAREALTDMPPRAEYELDAVSLHNQALMNFEQNPTEGFEKLQFLLQQNPFPPETFANLLLLYCRHECYDLAADILAENAHLTYKYLSPAGFEPTDRSSADGSDCPLWHHPLDASARQSRYGQLSNTQPDRALLHSHYRSLARLRVRRTKKLDELASRHTEQLRKLTKQVQEYRTRGDTEMIKKTVIEYEECLERYIPVLMAQAKIYWDVENYSQVEKIFRKSVEFCNDNDIWRLNVAHVLFMQENKFKEATGFYEPLVKKSYSEILNVNAIVLANLCVSYIMTSQNEEAEDLMRKIEKEEDQLSFEEPDRKYFHHCIVNLVIGTLYCSKGNYEFGISRIMKSLEPYNKKLGTDTWFYTKRCFLSLIENLAKHMIVLRDSIIQECVQFLESCEMNGKKVRTVAYSTVLEENDAPDGKETVTYEARKIKCLLLKLQNY</sequence>
<keyword evidence="9" id="KW-0175">Coiled coil</keyword>
<keyword evidence="11" id="KW-1185">Reference proteome</keyword>
<comment type="caution">
    <text evidence="10">The sequence shown here is derived from an EMBL/GenBank/DDBJ whole genome shotgun (WGS) entry which is preliminary data.</text>
</comment>
<dbReference type="GO" id="GO:0042073">
    <property type="term" value="P:intraciliary transport"/>
    <property type="evidence" value="ECO:0007669"/>
    <property type="project" value="UniProtKB-UniRule"/>
</dbReference>
<keyword evidence="4 8" id="KW-0970">Cilium biogenesis/degradation</keyword>
<reference evidence="10" key="1">
    <citation type="journal article" date="2023" name="Insect Mol. Biol.">
        <title>Genome sequencing provides insights into the evolution of gene families encoding plant cell wall-degrading enzymes in longhorned beetles.</title>
        <authorList>
            <person name="Shin N.R."/>
            <person name="Okamura Y."/>
            <person name="Kirsch R."/>
            <person name="Pauchet Y."/>
        </authorList>
    </citation>
    <scope>NUCLEOTIDE SEQUENCE</scope>
    <source>
        <strain evidence="10">AMC_N1</strain>
    </source>
</reference>
<comment type="subcellular location">
    <subcellularLocation>
        <location evidence="1 8">Cell projection</location>
        <location evidence="1 8">Cilium</location>
    </subcellularLocation>
</comment>
<evidence type="ECO:0000256" key="7">
    <source>
        <dbReference type="ARBA" id="ARBA00023273"/>
    </source>
</evidence>
<name>A0AAV8XTF1_9CUCU</name>
<dbReference type="EMBL" id="JAPWTK010000347">
    <property type="protein sequence ID" value="KAJ8941938.1"/>
    <property type="molecule type" value="Genomic_DNA"/>
</dbReference>
<evidence type="ECO:0000256" key="4">
    <source>
        <dbReference type="ARBA" id="ARBA00022794"/>
    </source>
</evidence>
<dbReference type="GO" id="GO:0005879">
    <property type="term" value="C:axonemal microtubule"/>
    <property type="evidence" value="ECO:0007669"/>
    <property type="project" value="UniProtKB-UniRule"/>
</dbReference>
<evidence type="ECO:0000256" key="3">
    <source>
        <dbReference type="ARBA" id="ARBA00022737"/>
    </source>
</evidence>
<feature type="coiled-coil region" evidence="9">
    <location>
        <begin position="404"/>
        <end position="431"/>
    </location>
</feature>
<accession>A0AAV8XTF1</accession>
<dbReference type="InterPro" id="IPR011990">
    <property type="entry name" value="TPR-like_helical_dom_sf"/>
</dbReference>
<dbReference type="SUPFAM" id="SSF48452">
    <property type="entry name" value="TPR-like"/>
    <property type="match status" value="3"/>
</dbReference>
<dbReference type="PANTHER" id="PTHR20931">
    <property type="entry name" value="TETRATRICOPEPTIDE REPEAT PROTEIN 30"/>
    <property type="match status" value="1"/>
</dbReference>
<dbReference type="Pfam" id="PF13432">
    <property type="entry name" value="TPR_16"/>
    <property type="match status" value="1"/>
</dbReference>
<protein>
    <recommendedName>
        <fullName evidence="8">Tetratricopeptide repeat protein 30</fullName>
    </recommendedName>
</protein>
<dbReference type="InterPro" id="IPR019734">
    <property type="entry name" value="TPR_rpt"/>
</dbReference>
<dbReference type="Proteomes" id="UP001162162">
    <property type="component" value="Unassembled WGS sequence"/>
</dbReference>
<dbReference type="AlphaFoldDB" id="A0AAV8XTF1"/>
<dbReference type="FunFam" id="1.25.40.10:FF:000186">
    <property type="entry name" value="Tetratricopeptide repeat domain 30A"/>
    <property type="match status" value="1"/>
</dbReference>
<gene>
    <name evidence="10" type="ORF">NQ318_013271</name>
</gene>
<dbReference type="PANTHER" id="PTHR20931:SF0">
    <property type="entry name" value="TETRATRICOPEPTIDE REPEAT PROTEIN 30"/>
    <property type="match status" value="1"/>
</dbReference>
<organism evidence="10 11">
    <name type="scientific">Aromia moschata</name>
    <dbReference type="NCBI Taxonomy" id="1265417"/>
    <lineage>
        <taxon>Eukaryota</taxon>
        <taxon>Metazoa</taxon>
        <taxon>Ecdysozoa</taxon>
        <taxon>Arthropoda</taxon>
        <taxon>Hexapoda</taxon>
        <taxon>Insecta</taxon>
        <taxon>Pterygota</taxon>
        <taxon>Neoptera</taxon>
        <taxon>Endopterygota</taxon>
        <taxon>Coleoptera</taxon>
        <taxon>Polyphaga</taxon>
        <taxon>Cucujiformia</taxon>
        <taxon>Chrysomeloidea</taxon>
        <taxon>Cerambycidae</taxon>
        <taxon>Cerambycinae</taxon>
        <taxon>Callichromatini</taxon>
        <taxon>Aromia</taxon>
    </lineage>
</organism>
<evidence type="ECO:0000256" key="8">
    <source>
        <dbReference type="RuleBase" id="RU367070"/>
    </source>
</evidence>
<dbReference type="SMART" id="SM00028">
    <property type="entry name" value="TPR"/>
    <property type="match status" value="4"/>
</dbReference>
<dbReference type="InterPro" id="IPR039941">
    <property type="entry name" value="TT30"/>
</dbReference>
<comment type="function">
    <text evidence="8">Required for polyglutamylation of axonemal tubulin. Plays a role in anterograde intraflagellar transport (IFT), the process by which cilia precursors are transported from the base of the cilium to the site of their incorporation at the tip.</text>
</comment>
<evidence type="ECO:0000256" key="1">
    <source>
        <dbReference type="ARBA" id="ARBA00004138"/>
    </source>
</evidence>
<evidence type="ECO:0000313" key="11">
    <source>
        <dbReference type="Proteomes" id="UP001162162"/>
    </source>
</evidence>
<feature type="non-terminal residue" evidence="10">
    <location>
        <position position="1"/>
    </location>
</feature>
<keyword evidence="7 8" id="KW-0966">Cell projection</keyword>
<proteinExistence type="inferred from homology"/>
<keyword evidence="5 8" id="KW-0802">TPR repeat</keyword>
<dbReference type="Gene3D" id="1.25.40.10">
    <property type="entry name" value="Tetratricopeptide repeat domain"/>
    <property type="match status" value="3"/>
</dbReference>
<dbReference type="Pfam" id="PF13174">
    <property type="entry name" value="TPR_6"/>
    <property type="match status" value="1"/>
</dbReference>
<dbReference type="GO" id="GO:0030992">
    <property type="term" value="C:intraciliary transport particle B"/>
    <property type="evidence" value="ECO:0007669"/>
    <property type="project" value="TreeGrafter"/>
</dbReference>
<evidence type="ECO:0000256" key="5">
    <source>
        <dbReference type="ARBA" id="ARBA00022803"/>
    </source>
</evidence>
<evidence type="ECO:0000313" key="10">
    <source>
        <dbReference type="EMBL" id="KAJ8941938.1"/>
    </source>
</evidence>
<keyword evidence="6 8" id="KW-0969">Cilium</keyword>
<evidence type="ECO:0000256" key="9">
    <source>
        <dbReference type="SAM" id="Coils"/>
    </source>
</evidence>
<evidence type="ECO:0000256" key="2">
    <source>
        <dbReference type="ARBA" id="ARBA00009522"/>
    </source>
</evidence>
<dbReference type="GO" id="GO:0120170">
    <property type="term" value="F:intraciliary transport particle B binding"/>
    <property type="evidence" value="ECO:0007669"/>
    <property type="project" value="TreeGrafter"/>
</dbReference>
<dbReference type="FunFam" id="1.25.40.10:FF:000211">
    <property type="entry name" value="tetratricopeptide repeat protein 30B"/>
    <property type="match status" value="1"/>
</dbReference>